<evidence type="ECO:0000313" key="1">
    <source>
        <dbReference type="EMBL" id="KAJ5264861.1"/>
    </source>
</evidence>
<accession>A0ABQ8WE17</accession>
<dbReference type="EMBL" id="JAPVEB010000004">
    <property type="protein sequence ID" value="KAJ5264861.1"/>
    <property type="molecule type" value="Genomic_DNA"/>
</dbReference>
<proteinExistence type="predicted"/>
<comment type="caution">
    <text evidence="1">The sequence shown here is derived from an EMBL/GenBank/DDBJ whole genome shotgun (WGS) entry which is preliminary data.</text>
</comment>
<protein>
    <submittedName>
        <fullName evidence="1">Uncharacterized protein</fullName>
    </submittedName>
</protein>
<keyword evidence="2" id="KW-1185">Reference proteome</keyword>
<name>A0ABQ8WE17_PENCH</name>
<organism evidence="1 2">
    <name type="scientific">Penicillium chrysogenum</name>
    <name type="common">Penicillium notatum</name>
    <dbReference type="NCBI Taxonomy" id="5076"/>
    <lineage>
        <taxon>Eukaryota</taxon>
        <taxon>Fungi</taxon>
        <taxon>Dikarya</taxon>
        <taxon>Ascomycota</taxon>
        <taxon>Pezizomycotina</taxon>
        <taxon>Eurotiomycetes</taxon>
        <taxon>Eurotiomycetidae</taxon>
        <taxon>Eurotiales</taxon>
        <taxon>Aspergillaceae</taxon>
        <taxon>Penicillium</taxon>
        <taxon>Penicillium chrysogenum species complex</taxon>
    </lineage>
</organism>
<gene>
    <name evidence="1" type="ORF">N7505_007654</name>
</gene>
<reference evidence="1 2" key="1">
    <citation type="journal article" date="2023" name="IMA Fungus">
        <title>Comparative genomic study of the Penicillium genus elucidates a diverse pangenome and 15 lateral gene transfer events.</title>
        <authorList>
            <person name="Petersen C."/>
            <person name="Sorensen T."/>
            <person name="Nielsen M.R."/>
            <person name="Sondergaard T.E."/>
            <person name="Sorensen J.L."/>
            <person name="Fitzpatrick D.A."/>
            <person name="Frisvad J.C."/>
            <person name="Nielsen K.L."/>
        </authorList>
    </citation>
    <scope>NUCLEOTIDE SEQUENCE [LARGE SCALE GENOMIC DNA]</scope>
    <source>
        <strain evidence="1 2">IBT 3361</strain>
    </source>
</reference>
<dbReference type="Proteomes" id="UP001220256">
    <property type="component" value="Unassembled WGS sequence"/>
</dbReference>
<sequence>MGVDNIRAQGGNGPSGLEDYGTTYLIEYIFDETHDCASFPSPALNPEEQSNLTSSLSISHRHIVERKYEWIPTILTNSARLASYRIRVPTTYHHCCVPAEGTQRRLPTLDWQLIVLRTATILKARYEYDVNLPVVEVYDTPQEKIKNIACPSSVVHDSSQGPWTAQTGFYYG</sequence>
<evidence type="ECO:0000313" key="2">
    <source>
        <dbReference type="Proteomes" id="UP001220256"/>
    </source>
</evidence>